<dbReference type="OrthoDB" id="5597489at2759"/>
<feature type="domain" description="DUF7719" evidence="2">
    <location>
        <begin position="104"/>
        <end position="170"/>
    </location>
</feature>
<feature type="transmembrane region" description="Helical" evidence="1">
    <location>
        <begin position="102"/>
        <end position="120"/>
    </location>
</feature>
<evidence type="ECO:0000313" key="11">
    <source>
        <dbReference type="Proteomes" id="UP000310685"/>
    </source>
</evidence>
<dbReference type="EMBL" id="SPRW01000018">
    <property type="protein sequence ID" value="TIC66032.1"/>
    <property type="molecule type" value="Genomic_DNA"/>
</dbReference>
<name>A0A4T0SUR0_9BASI</name>
<evidence type="ECO:0000313" key="12">
    <source>
        <dbReference type="Proteomes" id="UP000310708"/>
    </source>
</evidence>
<gene>
    <name evidence="7" type="ORF">E3Q01_00528</name>
    <name evidence="5" type="ORF">E3Q02_01981</name>
    <name evidence="6" type="ORF">E3Q03_01952</name>
    <name evidence="4" type="ORF">E3Q17_00406</name>
    <name evidence="3" type="ORF">E3Q22_00418</name>
</gene>
<dbReference type="InterPro" id="IPR056136">
    <property type="entry name" value="DUF7719"/>
</dbReference>
<feature type="transmembrane region" description="Helical" evidence="1">
    <location>
        <begin position="141"/>
        <end position="165"/>
    </location>
</feature>
<evidence type="ECO:0000256" key="1">
    <source>
        <dbReference type="SAM" id="Phobius"/>
    </source>
</evidence>
<evidence type="ECO:0000313" key="6">
    <source>
        <dbReference type="EMBL" id="TIC67331.1"/>
    </source>
</evidence>
<dbReference type="Proteomes" id="UP000307169">
    <property type="component" value="Unassembled WGS sequence"/>
</dbReference>
<dbReference type="EMBL" id="SPRV01000017">
    <property type="protein sequence ID" value="TIC67331.1"/>
    <property type="molecule type" value="Genomic_DNA"/>
</dbReference>
<dbReference type="EMBL" id="SPRX01000004">
    <property type="protein sequence ID" value="TIC69145.1"/>
    <property type="molecule type" value="Genomic_DNA"/>
</dbReference>
<protein>
    <recommendedName>
        <fullName evidence="2">DUF7719 domain-containing protein</fullName>
    </recommendedName>
</protein>
<keyword evidence="1" id="KW-0472">Membrane</keyword>
<keyword evidence="1" id="KW-0812">Transmembrane</keyword>
<dbReference type="Proteomes" id="UP000310685">
    <property type="component" value="Unassembled WGS sequence"/>
</dbReference>
<dbReference type="PANTHER" id="PTHR37846">
    <property type="entry name" value="YALI0B21296P"/>
    <property type="match status" value="1"/>
</dbReference>
<dbReference type="Proteomes" id="UP000310708">
    <property type="component" value="Unassembled WGS sequence"/>
</dbReference>
<evidence type="ECO:0000313" key="3">
    <source>
        <dbReference type="EMBL" id="TIB82061.1"/>
    </source>
</evidence>
<comment type="caution">
    <text evidence="7">The sequence shown here is derived from an EMBL/GenBank/DDBJ whole genome shotgun (WGS) entry which is preliminary data.</text>
</comment>
<evidence type="ECO:0000313" key="4">
    <source>
        <dbReference type="EMBL" id="TIC04426.1"/>
    </source>
</evidence>
<sequence>MAKIEEISDDKIENIDEIIQKSNIKDKLDSHPDDDLEIGEVFAAILYIIPFRSLPISSHGPPRLSSVQPVAIIQGRGDSDGKSNSFSTSDLSNHLLLYANKSWMQIIYLLSSIALGISLIKLINDAPSYQIIKRAPSIGMLWVYTVVQAKLSYAVISCIIIAVWVKQSDEKIMY</sequence>
<proteinExistence type="predicted"/>
<dbReference type="PANTHER" id="PTHR37846:SF1">
    <property type="entry name" value="DEACETYLASE-LIKE PROTEIN"/>
    <property type="match status" value="1"/>
</dbReference>
<dbReference type="EMBL" id="SPRC01000003">
    <property type="protein sequence ID" value="TIB82061.1"/>
    <property type="molecule type" value="Genomic_DNA"/>
</dbReference>
<evidence type="ECO:0000313" key="10">
    <source>
        <dbReference type="Proteomes" id="UP000309601"/>
    </source>
</evidence>
<dbReference type="Pfam" id="PF24841">
    <property type="entry name" value="DUF7719"/>
    <property type="match status" value="1"/>
</dbReference>
<keyword evidence="1" id="KW-1133">Transmembrane helix</keyword>
<dbReference type="Proteomes" id="UP000309601">
    <property type="component" value="Unassembled WGS sequence"/>
</dbReference>
<evidence type="ECO:0000313" key="9">
    <source>
        <dbReference type="Proteomes" id="UP000307169"/>
    </source>
</evidence>
<evidence type="ECO:0000259" key="2">
    <source>
        <dbReference type="Pfam" id="PF24841"/>
    </source>
</evidence>
<dbReference type="AlphaFoldDB" id="A0A4T0SUR0"/>
<dbReference type="Proteomes" id="UP000305362">
    <property type="component" value="Unassembled WGS sequence"/>
</dbReference>
<reference evidence="8 9" key="1">
    <citation type="submission" date="2019-03" db="EMBL/GenBank/DDBJ databases">
        <title>Sequencing 25 genomes of Wallemia mellicola.</title>
        <authorList>
            <person name="Gostincar C."/>
        </authorList>
    </citation>
    <scope>NUCLEOTIDE SEQUENCE [LARGE SCALE GENOMIC DNA]</scope>
    <source>
        <strain evidence="4 9">EXF-1262</strain>
        <strain evidence="5 10">EXF-1274</strain>
        <strain evidence="6 8">EXF-1277</strain>
        <strain evidence="3 11">EXF-6152</strain>
        <strain evidence="7 12">EXF-757</strain>
    </source>
</reference>
<evidence type="ECO:0000313" key="8">
    <source>
        <dbReference type="Proteomes" id="UP000305362"/>
    </source>
</evidence>
<dbReference type="EMBL" id="SPRH01000003">
    <property type="protein sequence ID" value="TIC04426.1"/>
    <property type="molecule type" value="Genomic_DNA"/>
</dbReference>
<evidence type="ECO:0000313" key="5">
    <source>
        <dbReference type="EMBL" id="TIC66032.1"/>
    </source>
</evidence>
<accession>A0A4T0SUR0</accession>
<evidence type="ECO:0000313" key="7">
    <source>
        <dbReference type="EMBL" id="TIC69145.1"/>
    </source>
</evidence>
<organism evidence="7 12">
    <name type="scientific">Wallemia mellicola</name>
    <dbReference type="NCBI Taxonomy" id="1708541"/>
    <lineage>
        <taxon>Eukaryota</taxon>
        <taxon>Fungi</taxon>
        <taxon>Dikarya</taxon>
        <taxon>Basidiomycota</taxon>
        <taxon>Wallemiomycotina</taxon>
        <taxon>Wallemiomycetes</taxon>
        <taxon>Wallemiales</taxon>
        <taxon>Wallemiaceae</taxon>
        <taxon>Wallemia</taxon>
    </lineage>
</organism>